<evidence type="ECO:0000256" key="6">
    <source>
        <dbReference type="SAM" id="MobiDB-lite"/>
    </source>
</evidence>
<evidence type="ECO:0000313" key="10">
    <source>
        <dbReference type="Proteomes" id="UP000254937"/>
    </source>
</evidence>
<dbReference type="InterPro" id="IPR052337">
    <property type="entry name" value="SAT4-like"/>
</dbReference>
<keyword evidence="10" id="KW-1185">Reference proteome</keyword>
<evidence type="ECO:0000256" key="7">
    <source>
        <dbReference type="SAM" id="Phobius"/>
    </source>
</evidence>
<feature type="transmembrane region" description="Helical" evidence="7">
    <location>
        <begin position="63"/>
        <end position="87"/>
    </location>
</feature>
<dbReference type="GO" id="GO:0016020">
    <property type="term" value="C:membrane"/>
    <property type="evidence" value="ECO:0007669"/>
    <property type="project" value="UniProtKB-SubCell"/>
</dbReference>
<feature type="transmembrane region" description="Helical" evidence="7">
    <location>
        <begin position="231"/>
        <end position="254"/>
    </location>
</feature>
<evidence type="ECO:0000256" key="3">
    <source>
        <dbReference type="ARBA" id="ARBA00022989"/>
    </source>
</evidence>
<accession>A0A370PX39</accession>
<keyword evidence="2 7" id="KW-0812">Transmembrane</keyword>
<dbReference type="PANTHER" id="PTHR33048:SF129">
    <property type="entry name" value="INTEGRAL MEMBRANE PROTEIN-RELATED"/>
    <property type="match status" value="1"/>
</dbReference>
<dbReference type="InterPro" id="IPR049326">
    <property type="entry name" value="Rhodopsin_dom_fungi"/>
</dbReference>
<dbReference type="Pfam" id="PF20684">
    <property type="entry name" value="Fung_rhodopsin"/>
    <property type="match status" value="1"/>
</dbReference>
<organism evidence="9 10">
    <name type="scientific">Aspergillus phoenicis ATCC 13157</name>
    <dbReference type="NCBI Taxonomy" id="1353007"/>
    <lineage>
        <taxon>Eukaryota</taxon>
        <taxon>Fungi</taxon>
        <taxon>Dikarya</taxon>
        <taxon>Ascomycota</taxon>
        <taxon>Pezizomycotina</taxon>
        <taxon>Eurotiomycetes</taxon>
        <taxon>Eurotiomycetidae</taxon>
        <taxon>Eurotiales</taxon>
        <taxon>Aspergillaceae</taxon>
        <taxon>Aspergillus</taxon>
    </lineage>
</organism>
<protein>
    <submittedName>
        <fullName evidence="9">Integral membrane protein</fullName>
    </submittedName>
</protein>
<reference evidence="9 10" key="1">
    <citation type="submission" date="2018-07" db="EMBL/GenBank/DDBJ databases">
        <title>Section-level genome sequencing of Aspergillus section Nigri to investigate inter- and intra-species variation.</title>
        <authorList>
            <consortium name="DOE Joint Genome Institute"/>
            <person name="Vesth T.C."/>
            <person name="Nybo J.L."/>
            <person name="Theobald S."/>
            <person name="Frisvad J.C."/>
            <person name="Larsen T.O."/>
            <person name="Nielsen K.F."/>
            <person name="Hoof J.B."/>
            <person name="Brandl J."/>
            <person name="Salamov A."/>
            <person name="Riley R."/>
            <person name="Gladden J.M."/>
            <person name="Phatale P."/>
            <person name="Nielsen M.T."/>
            <person name="Lyhne E.K."/>
            <person name="Kogle M.E."/>
            <person name="Strasser K."/>
            <person name="McDonnell E."/>
            <person name="Barry K."/>
            <person name="Clum A."/>
            <person name="Chen C."/>
            <person name="Nolan M."/>
            <person name="Sandor L."/>
            <person name="Kuo A."/>
            <person name="Lipzen A."/>
            <person name="Hainaut M."/>
            <person name="Drula E."/>
            <person name="Tsang A."/>
            <person name="Magnuson J.K."/>
            <person name="Henrissat B."/>
            <person name="Wiebenga A."/>
            <person name="Simmons B.A."/>
            <person name="Makela M.R."/>
            <person name="De vries R.P."/>
            <person name="Grigoriev I.V."/>
            <person name="Mortensen U.H."/>
            <person name="Baker S.E."/>
            <person name="Andersen M.R."/>
        </authorList>
    </citation>
    <scope>NUCLEOTIDE SEQUENCE [LARGE SCALE GENOMIC DNA]</scope>
    <source>
        <strain evidence="9 10">ATCC 13157</strain>
    </source>
</reference>
<keyword evidence="4 7" id="KW-0472">Membrane</keyword>
<dbReference type="EMBL" id="KZ851846">
    <property type="protein sequence ID" value="RDK46474.1"/>
    <property type="molecule type" value="Genomic_DNA"/>
</dbReference>
<feature type="transmembrane region" description="Helical" evidence="7">
    <location>
        <begin position="274"/>
        <end position="296"/>
    </location>
</feature>
<dbReference type="PANTHER" id="PTHR33048">
    <property type="entry name" value="PTH11-LIKE INTEGRAL MEMBRANE PROTEIN (AFU_ORTHOLOGUE AFUA_5G11245)"/>
    <property type="match status" value="1"/>
</dbReference>
<feature type="transmembrane region" description="Helical" evidence="7">
    <location>
        <begin position="142"/>
        <end position="168"/>
    </location>
</feature>
<evidence type="ECO:0000313" key="9">
    <source>
        <dbReference type="EMBL" id="RDK46474.1"/>
    </source>
</evidence>
<keyword evidence="3 7" id="KW-1133">Transmembrane helix</keyword>
<dbReference type="AlphaFoldDB" id="A0A370PX39"/>
<feature type="transmembrane region" description="Helical" evidence="7">
    <location>
        <begin position="198"/>
        <end position="219"/>
    </location>
</feature>
<evidence type="ECO:0000256" key="2">
    <source>
        <dbReference type="ARBA" id="ARBA00022692"/>
    </source>
</evidence>
<feature type="transmembrane region" description="Helical" evidence="7">
    <location>
        <begin position="31"/>
        <end position="51"/>
    </location>
</feature>
<proteinExistence type="inferred from homology"/>
<comment type="similarity">
    <text evidence="5">Belongs to the SAT4 family.</text>
</comment>
<evidence type="ECO:0000256" key="1">
    <source>
        <dbReference type="ARBA" id="ARBA00004141"/>
    </source>
</evidence>
<feature type="compositionally biased region" description="Basic and acidic residues" evidence="6">
    <location>
        <begin position="352"/>
        <end position="382"/>
    </location>
</feature>
<sequence>MPGGLHPPLSVMESWPARNTINPESHGSASIVLPVIFGSIAVTAVILRLWARCVIQRQGKLDDFFIALALIPAIGLNISFPLGAYNYGENHHVWDNTLPQLLQSRKLAIAQELFYILASCFTKISVLLFYRRMGHRTTISPRFLNIIYLSIASVAAYTLAFFIVIWVACRPFSAYWMEVDPEYTATHKYKCYNEPVHLITATFISLLQDIVATTLPAVLCWGLQMRLRQKVLLNGVVFGLGYLAAVVAGVRVWFLYRMFYVSYDTSWEVWYCWVLAMLEVDVAVGCSCLPGVNVFVRSVGCGGGRKGGSSGGSGNGVGSWSWSVGRSRSWSWKWMKEGGVGVHVSAVGRGGRRGDTGDGDGRGNRDEGVGRGSNDTERDLLDRQPGSVVELKVYRQVSEGESKCIYAHC</sequence>
<name>A0A370PX39_ASPPH</name>
<feature type="domain" description="Rhodopsin" evidence="8">
    <location>
        <begin position="47"/>
        <end position="295"/>
    </location>
</feature>
<feature type="region of interest" description="Disordered" evidence="6">
    <location>
        <begin position="345"/>
        <end position="383"/>
    </location>
</feature>
<evidence type="ECO:0000256" key="4">
    <source>
        <dbReference type="ARBA" id="ARBA00023136"/>
    </source>
</evidence>
<feature type="transmembrane region" description="Helical" evidence="7">
    <location>
        <begin position="107"/>
        <end position="130"/>
    </location>
</feature>
<evidence type="ECO:0000256" key="5">
    <source>
        <dbReference type="ARBA" id="ARBA00038359"/>
    </source>
</evidence>
<gene>
    <name evidence="9" type="ORF">M752DRAFT_262769</name>
</gene>
<evidence type="ECO:0000259" key="8">
    <source>
        <dbReference type="Pfam" id="PF20684"/>
    </source>
</evidence>
<dbReference type="Proteomes" id="UP000254937">
    <property type="component" value="Unassembled WGS sequence"/>
</dbReference>
<comment type="subcellular location">
    <subcellularLocation>
        <location evidence="1">Membrane</location>
        <topology evidence="1">Multi-pass membrane protein</topology>
    </subcellularLocation>
</comment>